<dbReference type="PANTHER" id="PTHR43537:SF5">
    <property type="entry name" value="UXU OPERON TRANSCRIPTIONAL REGULATOR"/>
    <property type="match status" value="1"/>
</dbReference>
<evidence type="ECO:0000313" key="5">
    <source>
        <dbReference type="EMBL" id="MCX7568393.1"/>
    </source>
</evidence>
<dbReference type="InterPro" id="IPR036390">
    <property type="entry name" value="WH_DNA-bd_sf"/>
</dbReference>
<proteinExistence type="predicted"/>
<evidence type="ECO:0000256" key="3">
    <source>
        <dbReference type="ARBA" id="ARBA00023163"/>
    </source>
</evidence>
<dbReference type="InterPro" id="IPR011711">
    <property type="entry name" value="GntR_C"/>
</dbReference>
<comment type="caution">
    <text evidence="5">The sequence shown here is derived from an EMBL/GenBank/DDBJ whole genome shotgun (WGS) entry which is preliminary data.</text>
</comment>
<keyword evidence="6" id="KW-1185">Reference proteome</keyword>
<dbReference type="SMART" id="SM00345">
    <property type="entry name" value="HTH_GNTR"/>
    <property type="match status" value="1"/>
</dbReference>
<keyword evidence="2" id="KW-0238">DNA-binding</keyword>
<reference evidence="5 6" key="1">
    <citation type="submission" date="2022-11" db="EMBL/GenBank/DDBJ databases">
        <title>Study of microbial diversity in lake waters.</title>
        <authorList>
            <person name="Zhang J."/>
        </authorList>
    </citation>
    <scope>NUCLEOTIDE SEQUENCE [LARGE SCALE GENOMIC DNA]</scope>
    <source>
        <strain evidence="5 6">DT12</strain>
    </source>
</reference>
<evidence type="ECO:0000259" key="4">
    <source>
        <dbReference type="PROSITE" id="PS50949"/>
    </source>
</evidence>
<gene>
    <name evidence="5" type="ORF">OS242_00205</name>
</gene>
<name>A0ABT3WUN6_9BACL</name>
<feature type="domain" description="HTH gntR-type" evidence="4">
    <location>
        <begin position="5"/>
        <end position="73"/>
    </location>
</feature>
<dbReference type="InterPro" id="IPR008920">
    <property type="entry name" value="TF_FadR/GntR_C"/>
</dbReference>
<dbReference type="PANTHER" id="PTHR43537">
    <property type="entry name" value="TRANSCRIPTIONAL REGULATOR, GNTR FAMILY"/>
    <property type="match status" value="1"/>
</dbReference>
<dbReference type="Pfam" id="PF07729">
    <property type="entry name" value="FCD"/>
    <property type="match status" value="1"/>
</dbReference>
<dbReference type="SUPFAM" id="SSF46785">
    <property type="entry name" value="Winged helix' DNA-binding domain"/>
    <property type="match status" value="1"/>
</dbReference>
<organism evidence="5 6">
    <name type="scientific">Tumebacillus lacus</name>
    <dbReference type="NCBI Taxonomy" id="2995335"/>
    <lineage>
        <taxon>Bacteria</taxon>
        <taxon>Bacillati</taxon>
        <taxon>Bacillota</taxon>
        <taxon>Bacilli</taxon>
        <taxon>Bacillales</taxon>
        <taxon>Alicyclobacillaceae</taxon>
        <taxon>Tumebacillus</taxon>
    </lineage>
</organism>
<dbReference type="Gene3D" id="1.10.10.10">
    <property type="entry name" value="Winged helix-like DNA-binding domain superfamily/Winged helix DNA-binding domain"/>
    <property type="match status" value="1"/>
</dbReference>
<protein>
    <submittedName>
        <fullName evidence="5">FadR/GntR family transcriptional regulator</fullName>
    </submittedName>
</protein>
<sequence>MVLTKKNYQIVADEIGRMIAEGMLKPGDKIATIDRLAEQYGVGKSTVREALSQLKARDLIEARQGEGTYVKKNAAAALASLPPLLSSPPDELLHLLQVRKVIESGCAELAALHHDEHDLALLEQILEKMSLAVNSEESSRLADIQFHTALAAATKNPYLTAMMNSLSEAMNASIRDSRNLWLYARGASSVRLWQEHQEIYEAIRDRDPDAARDRLLRHLEQVEQALHKKR</sequence>
<keyword evidence="3" id="KW-0804">Transcription</keyword>
<evidence type="ECO:0000256" key="2">
    <source>
        <dbReference type="ARBA" id="ARBA00023125"/>
    </source>
</evidence>
<dbReference type="InterPro" id="IPR000524">
    <property type="entry name" value="Tscrpt_reg_HTH_GntR"/>
</dbReference>
<dbReference type="RefSeq" id="WP_267149648.1">
    <property type="nucleotide sequence ID" value="NZ_JAPMLT010000001.1"/>
</dbReference>
<dbReference type="EMBL" id="JAPMLT010000001">
    <property type="protein sequence ID" value="MCX7568393.1"/>
    <property type="molecule type" value="Genomic_DNA"/>
</dbReference>
<dbReference type="InterPro" id="IPR036388">
    <property type="entry name" value="WH-like_DNA-bd_sf"/>
</dbReference>
<dbReference type="PROSITE" id="PS50949">
    <property type="entry name" value="HTH_GNTR"/>
    <property type="match status" value="1"/>
</dbReference>
<accession>A0ABT3WUN6</accession>
<keyword evidence="1" id="KW-0805">Transcription regulation</keyword>
<dbReference type="SMART" id="SM00895">
    <property type="entry name" value="FCD"/>
    <property type="match status" value="1"/>
</dbReference>
<dbReference type="Gene3D" id="1.20.120.530">
    <property type="entry name" value="GntR ligand-binding domain-like"/>
    <property type="match status" value="1"/>
</dbReference>
<evidence type="ECO:0000313" key="6">
    <source>
        <dbReference type="Proteomes" id="UP001208017"/>
    </source>
</evidence>
<dbReference type="Proteomes" id="UP001208017">
    <property type="component" value="Unassembled WGS sequence"/>
</dbReference>
<dbReference type="CDD" id="cd07377">
    <property type="entry name" value="WHTH_GntR"/>
    <property type="match status" value="1"/>
</dbReference>
<dbReference type="SUPFAM" id="SSF48008">
    <property type="entry name" value="GntR ligand-binding domain-like"/>
    <property type="match status" value="1"/>
</dbReference>
<evidence type="ECO:0000256" key="1">
    <source>
        <dbReference type="ARBA" id="ARBA00023015"/>
    </source>
</evidence>
<dbReference type="Pfam" id="PF00392">
    <property type="entry name" value="GntR"/>
    <property type="match status" value="1"/>
</dbReference>